<dbReference type="Gene3D" id="4.10.410.60">
    <property type="match status" value="1"/>
</dbReference>
<dbReference type="HAMAP" id="MF_00514">
    <property type="entry name" value="Ribosomal_bL35"/>
    <property type="match status" value="1"/>
</dbReference>
<dbReference type="GO" id="GO:0003735">
    <property type="term" value="F:structural constituent of ribosome"/>
    <property type="evidence" value="ECO:0007669"/>
    <property type="project" value="InterPro"/>
</dbReference>
<dbReference type="EMBL" id="LCDE01000033">
    <property type="protein sequence ID" value="KKS45116.1"/>
    <property type="molecule type" value="Genomic_DNA"/>
</dbReference>
<dbReference type="GO" id="GO:1990904">
    <property type="term" value="C:ribonucleoprotein complex"/>
    <property type="evidence" value="ECO:0007669"/>
    <property type="project" value="UniProtKB-KW"/>
</dbReference>
<evidence type="ECO:0000313" key="7">
    <source>
        <dbReference type="Proteomes" id="UP000034951"/>
    </source>
</evidence>
<evidence type="ECO:0000256" key="3">
    <source>
        <dbReference type="ARBA" id="ARBA00023274"/>
    </source>
</evidence>
<comment type="similarity">
    <text evidence="1 4 5">Belongs to the bacterial ribosomal protein bL35 family.</text>
</comment>
<dbReference type="SUPFAM" id="SSF143034">
    <property type="entry name" value="L35p-like"/>
    <property type="match status" value="1"/>
</dbReference>
<evidence type="ECO:0000313" key="6">
    <source>
        <dbReference type="EMBL" id="KKS45116.1"/>
    </source>
</evidence>
<keyword evidence="3 4" id="KW-0687">Ribonucleoprotein</keyword>
<evidence type="ECO:0000256" key="1">
    <source>
        <dbReference type="ARBA" id="ARBA00006598"/>
    </source>
</evidence>
<proteinExistence type="inferred from homology"/>
<evidence type="ECO:0000256" key="4">
    <source>
        <dbReference type="HAMAP-Rule" id="MF_00514"/>
    </source>
</evidence>
<dbReference type="PRINTS" id="PR00064">
    <property type="entry name" value="RIBOSOMALL35"/>
</dbReference>
<reference evidence="6 7" key="1">
    <citation type="journal article" date="2015" name="Nature">
        <title>rRNA introns, odd ribosomes, and small enigmatic genomes across a large radiation of phyla.</title>
        <authorList>
            <person name="Brown C.T."/>
            <person name="Hug L.A."/>
            <person name="Thomas B.C."/>
            <person name="Sharon I."/>
            <person name="Castelle C.J."/>
            <person name="Singh A."/>
            <person name="Wilkins M.J."/>
            <person name="Williams K.H."/>
            <person name="Banfield J.F."/>
        </authorList>
    </citation>
    <scope>NUCLEOTIDE SEQUENCE [LARGE SCALE GENOMIC DNA]</scope>
</reference>
<sequence length="64" mass="7550">MQKLKIRKSVSKRFRVTKNGKVLHRSSFKGHLRSAKSATQKRRYKKLKLLTTRRARKIKMALGL</sequence>
<comment type="caution">
    <text evidence="6">The sequence shown here is derived from an EMBL/GenBank/DDBJ whole genome shotgun (WGS) entry which is preliminary data.</text>
</comment>
<evidence type="ECO:0000256" key="5">
    <source>
        <dbReference type="RuleBase" id="RU000568"/>
    </source>
</evidence>
<dbReference type="InterPro" id="IPR021137">
    <property type="entry name" value="Ribosomal_bL35-like"/>
</dbReference>
<dbReference type="Proteomes" id="UP000034951">
    <property type="component" value="Unassembled WGS sequence"/>
</dbReference>
<dbReference type="GO" id="GO:0005840">
    <property type="term" value="C:ribosome"/>
    <property type="evidence" value="ECO:0007669"/>
    <property type="project" value="UniProtKB-KW"/>
</dbReference>
<gene>
    <name evidence="4" type="primary">rpmI</name>
    <name evidence="6" type="ORF">UV10_C0033G0012</name>
</gene>
<evidence type="ECO:0000256" key="2">
    <source>
        <dbReference type="ARBA" id="ARBA00022980"/>
    </source>
</evidence>
<dbReference type="InterPro" id="IPR037229">
    <property type="entry name" value="Ribosomal_bL35_sf"/>
</dbReference>
<name>A0A0G1BFL4_9BACT</name>
<keyword evidence="2 4" id="KW-0689">Ribosomal protein</keyword>
<protein>
    <recommendedName>
        <fullName evidence="4">Large ribosomal subunit protein bL35</fullName>
    </recommendedName>
</protein>
<dbReference type="AlphaFoldDB" id="A0A0G1BFL4"/>
<organism evidence="6 7">
    <name type="scientific">Candidatus Azambacteria bacterium GW2011_GWA1_42_19</name>
    <dbReference type="NCBI Taxonomy" id="1618609"/>
    <lineage>
        <taxon>Bacteria</taxon>
        <taxon>Candidatus Azamiibacteriota</taxon>
    </lineage>
</organism>
<dbReference type="Pfam" id="PF01632">
    <property type="entry name" value="Ribosomal_L35p"/>
    <property type="match status" value="1"/>
</dbReference>
<dbReference type="GO" id="GO:0006412">
    <property type="term" value="P:translation"/>
    <property type="evidence" value="ECO:0007669"/>
    <property type="project" value="UniProtKB-UniRule"/>
</dbReference>
<dbReference type="InterPro" id="IPR001706">
    <property type="entry name" value="Ribosomal_bL35"/>
</dbReference>
<accession>A0A0G1BFL4</accession>